<name>A0A6C0K2X7_9ZZZZ</name>
<dbReference type="NCBIfam" id="TIGR01444">
    <property type="entry name" value="fkbM_fam"/>
    <property type="match status" value="1"/>
</dbReference>
<dbReference type="Pfam" id="PF05050">
    <property type="entry name" value="Methyltransf_21"/>
    <property type="match status" value="1"/>
</dbReference>
<keyword evidence="1" id="KW-0812">Transmembrane</keyword>
<sequence>MRKYSIIVYILLLIMILVYVLYLNPPIMEGFYFSSDKIDRINKINHSVYGDIYVFDDNDHITAAIGKDKIWEDPLCKVIAEYYVEGTDMLDIGANLGLNSIRAHQIKPITGTVHLFEPQSDVFTMMSYNTRDLPKKLYNLVVSNANSVFTFEQNSGNVGATTMTTKPDGIRVASIQLDDIVFDKPISVVKMDVEGGEYEALEGAKKTFAKYKPTLIIELWPANYNRTAALLNTMGYTQKQALGGDDYLFVPNS</sequence>
<dbReference type="InterPro" id="IPR029063">
    <property type="entry name" value="SAM-dependent_MTases_sf"/>
</dbReference>
<accession>A0A6C0K2X7</accession>
<dbReference type="Gene3D" id="3.40.50.150">
    <property type="entry name" value="Vaccinia Virus protein VP39"/>
    <property type="match status" value="1"/>
</dbReference>
<dbReference type="SUPFAM" id="SSF53335">
    <property type="entry name" value="S-adenosyl-L-methionine-dependent methyltransferases"/>
    <property type="match status" value="1"/>
</dbReference>
<keyword evidence="1" id="KW-0472">Membrane</keyword>
<evidence type="ECO:0000259" key="2">
    <source>
        <dbReference type="Pfam" id="PF05050"/>
    </source>
</evidence>
<feature type="domain" description="Methyltransferase FkbM" evidence="2">
    <location>
        <begin position="91"/>
        <end position="223"/>
    </location>
</feature>
<dbReference type="InterPro" id="IPR052514">
    <property type="entry name" value="SAM-dependent_MTase"/>
</dbReference>
<dbReference type="InterPro" id="IPR006342">
    <property type="entry name" value="FkbM_mtfrase"/>
</dbReference>
<keyword evidence="1" id="KW-1133">Transmembrane helix</keyword>
<organism evidence="3">
    <name type="scientific">viral metagenome</name>
    <dbReference type="NCBI Taxonomy" id="1070528"/>
    <lineage>
        <taxon>unclassified sequences</taxon>
        <taxon>metagenomes</taxon>
        <taxon>organismal metagenomes</taxon>
    </lineage>
</organism>
<reference evidence="3" key="1">
    <citation type="journal article" date="2020" name="Nature">
        <title>Giant virus diversity and host interactions through global metagenomics.</title>
        <authorList>
            <person name="Schulz F."/>
            <person name="Roux S."/>
            <person name="Paez-Espino D."/>
            <person name="Jungbluth S."/>
            <person name="Walsh D.A."/>
            <person name="Denef V.J."/>
            <person name="McMahon K.D."/>
            <person name="Konstantinidis K.T."/>
            <person name="Eloe-Fadrosh E.A."/>
            <person name="Kyrpides N.C."/>
            <person name="Woyke T."/>
        </authorList>
    </citation>
    <scope>NUCLEOTIDE SEQUENCE</scope>
    <source>
        <strain evidence="3">GVMAG-S-1101165-84</strain>
    </source>
</reference>
<evidence type="ECO:0000256" key="1">
    <source>
        <dbReference type="SAM" id="Phobius"/>
    </source>
</evidence>
<protein>
    <recommendedName>
        <fullName evidence="2">Methyltransferase FkbM domain-containing protein</fullName>
    </recommendedName>
</protein>
<proteinExistence type="predicted"/>
<dbReference type="AlphaFoldDB" id="A0A6C0K2X7"/>
<dbReference type="PANTHER" id="PTHR34203:SF15">
    <property type="entry name" value="SLL1173 PROTEIN"/>
    <property type="match status" value="1"/>
</dbReference>
<dbReference type="EMBL" id="MN740778">
    <property type="protein sequence ID" value="QHU11037.1"/>
    <property type="molecule type" value="Genomic_DNA"/>
</dbReference>
<dbReference type="PANTHER" id="PTHR34203">
    <property type="entry name" value="METHYLTRANSFERASE, FKBM FAMILY PROTEIN"/>
    <property type="match status" value="1"/>
</dbReference>
<feature type="transmembrane region" description="Helical" evidence="1">
    <location>
        <begin position="6"/>
        <end position="23"/>
    </location>
</feature>
<evidence type="ECO:0000313" key="3">
    <source>
        <dbReference type="EMBL" id="QHU11037.1"/>
    </source>
</evidence>